<feature type="region of interest" description="Disordered" evidence="6">
    <location>
        <begin position="112"/>
        <end position="143"/>
    </location>
</feature>
<dbReference type="GO" id="GO:0000981">
    <property type="term" value="F:DNA-binding transcription factor activity, RNA polymerase II-specific"/>
    <property type="evidence" value="ECO:0007669"/>
    <property type="project" value="InterPro"/>
</dbReference>
<dbReference type="GO" id="GO:0008270">
    <property type="term" value="F:zinc ion binding"/>
    <property type="evidence" value="ECO:0007669"/>
    <property type="project" value="InterPro"/>
</dbReference>
<dbReference type="GO" id="GO:0006351">
    <property type="term" value="P:DNA-templated transcription"/>
    <property type="evidence" value="ECO:0007669"/>
    <property type="project" value="InterPro"/>
</dbReference>
<dbReference type="Gene3D" id="4.10.240.10">
    <property type="entry name" value="Zn(2)-C6 fungal-type DNA-binding domain"/>
    <property type="match status" value="1"/>
</dbReference>
<proteinExistence type="predicted"/>
<dbReference type="InterPro" id="IPR036864">
    <property type="entry name" value="Zn2-C6_fun-type_DNA-bd_sf"/>
</dbReference>
<dbReference type="InterPro" id="IPR001138">
    <property type="entry name" value="Zn2Cys6_DnaBD"/>
</dbReference>
<dbReference type="GO" id="GO:0000978">
    <property type="term" value="F:RNA polymerase II cis-regulatory region sequence-specific DNA binding"/>
    <property type="evidence" value="ECO:0007669"/>
    <property type="project" value="TreeGrafter"/>
</dbReference>
<feature type="compositionally biased region" description="Polar residues" evidence="6">
    <location>
        <begin position="1"/>
        <end position="12"/>
    </location>
</feature>
<dbReference type="PANTHER" id="PTHR47424:SF3">
    <property type="entry name" value="REGULATORY PROTEIN GAL4"/>
    <property type="match status" value="1"/>
</dbReference>
<dbReference type="Proteomes" id="UP000054383">
    <property type="component" value="Unassembled WGS sequence"/>
</dbReference>
<dbReference type="PROSITE" id="PS00463">
    <property type="entry name" value="ZN2_CY6_FUNGAL_1"/>
    <property type="match status" value="1"/>
</dbReference>
<dbReference type="Pfam" id="PF04082">
    <property type="entry name" value="Fungal_trans"/>
    <property type="match status" value="1"/>
</dbReference>
<reference evidence="8 9" key="1">
    <citation type="submission" date="2015-04" db="EMBL/GenBank/DDBJ databases">
        <authorList>
            <person name="Syromyatnikov M.Y."/>
            <person name="Popov V.N."/>
        </authorList>
    </citation>
    <scope>NUCLEOTIDE SEQUENCE [LARGE SCALE GENOMIC DNA]</scope>
    <source>
        <strain evidence="8">WF-38-12</strain>
    </source>
</reference>
<dbReference type="PANTHER" id="PTHR47424">
    <property type="entry name" value="REGULATORY PROTEIN GAL4"/>
    <property type="match status" value="1"/>
</dbReference>
<keyword evidence="5" id="KW-0539">Nucleus</keyword>
<keyword evidence="4" id="KW-0804">Transcription</keyword>
<dbReference type="GO" id="GO:0000435">
    <property type="term" value="P:positive regulation of transcription from RNA polymerase II promoter by galactose"/>
    <property type="evidence" value="ECO:0007669"/>
    <property type="project" value="TreeGrafter"/>
</dbReference>
<evidence type="ECO:0000313" key="9">
    <source>
        <dbReference type="Proteomes" id="UP000054383"/>
    </source>
</evidence>
<evidence type="ECO:0000256" key="6">
    <source>
        <dbReference type="SAM" id="MobiDB-lite"/>
    </source>
</evidence>
<keyword evidence="1" id="KW-0479">Metal-binding</keyword>
<evidence type="ECO:0000256" key="1">
    <source>
        <dbReference type="ARBA" id="ARBA00022723"/>
    </source>
</evidence>
<evidence type="ECO:0000259" key="7">
    <source>
        <dbReference type="PROSITE" id="PS50048"/>
    </source>
</evidence>
<sequence>MLANSRTTPLESQQQQEQQQEQQPKRRRVTQACISCRTRKSRCSGQRPKCSTCTELGLTCQYALSGQANQTVMVGKEHFQEIEDRLKHLESLLEEGSKNVQSSMRARNTAETTEYNDYNSNTPNIVSTSDGPPTGSIGSDDPTDGMGHFVFADEEHRVYFGPSSNIAFTSDLSRALKRVSRTRGRLSPGNQQTTTIPDFHIARVSRPSSPVPRTAPWAAEDHQEDNMSTSSIFHLPPDEETSALIDQYFANTGLLFPYLHEETFRDTYSQLKHNNATTRRTWLGVLNMVLALATHTTVLQIGQVDKRQVQSEKFYRRANGLCAEYVMNGASLEIVQYLLLVSQYMQGTKSSIQTWATHGLAVKVALQLGLHSAEASKRFPSIEREIRKRTWFGCIVLDRTLSMTFGRPASIPENYARLELPIYFDLIEPRERVIEARHRCRYSTDFFNATIRLYSILGNAIDLLYEGNLGSEDKILNYEMVTRVLRMRHLLEEWTEQLPKHLGLIRAENCASQLGKDPTIDRFRTILTLRYHNIRLLIHRVVLVRLCDSLDDFNVRGQEVLALQDVAWSTMQIATDSATEIINIVLTVVESDLNQDNSVPDEQVVVDQNLSFLDFDFMANELFDVTDDFLQGRNS</sequence>
<gene>
    <name evidence="8" type="ORF">PISL3812_06148</name>
</gene>
<protein>
    <submittedName>
        <fullName evidence="8">Thiamine repressible genes regulatory protein thi1</fullName>
    </submittedName>
</protein>
<feature type="compositionally biased region" description="Low complexity" evidence="6">
    <location>
        <begin position="13"/>
        <end position="22"/>
    </location>
</feature>
<dbReference type="InterPro" id="IPR007219">
    <property type="entry name" value="XnlR_reg_dom"/>
</dbReference>
<dbReference type="PRINTS" id="PR00755">
    <property type="entry name" value="AFLATOXINBRP"/>
</dbReference>
<evidence type="ECO:0000256" key="3">
    <source>
        <dbReference type="ARBA" id="ARBA00023125"/>
    </source>
</evidence>
<evidence type="ECO:0000313" key="8">
    <source>
        <dbReference type="EMBL" id="CRG89113.1"/>
    </source>
</evidence>
<accession>A0A0U1M0Q1</accession>
<evidence type="ECO:0000256" key="2">
    <source>
        <dbReference type="ARBA" id="ARBA00023015"/>
    </source>
</evidence>
<organism evidence="8 9">
    <name type="scientific">Talaromyces islandicus</name>
    <name type="common">Penicillium islandicum</name>
    <dbReference type="NCBI Taxonomy" id="28573"/>
    <lineage>
        <taxon>Eukaryota</taxon>
        <taxon>Fungi</taxon>
        <taxon>Dikarya</taxon>
        <taxon>Ascomycota</taxon>
        <taxon>Pezizomycotina</taxon>
        <taxon>Eurotiomycetes</taxon>
        <taxon>Eurotiomycetidae</taxon>
        <taxon>Eurotiales</taxon>
        <taxon>Trichocomaceae</taxon>
        <taxon>Talaromyces</taxon>
        <taxon>Talaromyces sect. Islandici</taxon>
    </lineage>
</organism>
<keyword evidence="9" id="KW-1185">Reference proteome</keyword>
<evidence type="ECO:0000256" key="5">
    <source>
        <dbReference type="ARBA" id="ARBA00023242"/>
    </source>
</evidence>
<dbReference type="InterPro" id="IPR051127">
    <property type="entry name" value="Fungal_SecMet_Regulators"/>
</dbReference>
<dbReference type="CDD" id="cd12148">
    <property type="entry name" value="fungal_TF_MHR"/>
    <property type="match status" value="1"/>
</dbReference>
<name>A0A0U1M0Q1_TALIS</name>
<dbReference type="PROSITE" id="PS50048">
    <property type="entry name" value="ZN2_CY6_FUNGAL_2"/>
    <property type="match status" value="1"/>
</dbReference>
<feature type="region of interest" description="Disordered" evidence="6">
    <location>
        <begin position="1"/>
        <end position="28"/>
    </location>
</feature>
<feature type="compositionally biased region" description="Polar residues" evidence="6">
    <location>
        <begin position="112"/>
        <end position="131"/>
    </location>
</feature>
<keyword evidence="3" id="KW-0238">DNA-binding</keyword>
<dbReference type="OMA" id="IQTWATH"/>
<dbReference type="CDD" id="cd00067">
    <property type="entry name" value="GAL4"/>
    <property type="match status" value="1"/>
</dbReference>
<dbReference type="EMBL" id="CVMT01000005">
    <property type="protein sequence ID" value="CRG89113.1"/>
    <property type="molecule type" value="Genomic_DNA"/>
</dbReference>
<dbReference type="GO" id="GO:0005634">
    <property type="term" value="C:nucleus"/>
    <property type="evidence" value="ECO:0007669"/>
    <property type="project" value="TreeGrafter"/>
</dbReference>
<evidence type="ECO:0000256" key="4">
    <source>
        <dbReference type="ARBA" id="ARBA00023163"/>
    </source>
</evidence>
<dbReference type="AlphaFoldDB" id="A0A0U1M0Q1"/>
<dbReference type="Pfam" id="PF00172">
    <property type="entry name" value="Zn_clus"/>
    <property type="match status" value="1"/>
</dbReference>
<dbReference type="STRING" id="28573.A0A0U1M0Q1"/>
<keyword evidence="2" id="KW-0805">Transcription regulation</keyword>
<dbReference type="SUPFAM" id="SSF57701">
    <property type="entry name" value="Zn2/Cys6 DNA-binding domain"/>
    <property type="match status" value="1"/>
</dbReference>
<dbReference type="OrthoDB" id="3364175at2759"/>
<feature type="domain" description="Zn(2)-C6 fungal-type" evidence="7">
    <location>
        <begin position="32"/>
        <end position="62"/>
    </location>
</feature>
<dbReference type="SMART" id="SM00066">
    <property type="entry name" value="GAL4"/>
    <property type="match status" value="1"/>
</dbReference>
<dbReference type="SMART" id="SM00906">
    <property type="entry name" value="Fungal_trans"/>
    <property type="match status" value="1"/>
</dbReference>